<reference evidence="3" key="1">
    <citation type="journal article" date="2019" name="Int. J. Syst. Evol. Microbiol.">
        <title>The Global Catalogue of Microorganisms (GCM) 10K type strain sequencing project: providing services to taxonomists for standard genome sequencing and annotation.</title>
        <authorList>
            <consortium name="The Broad Institute Genomics Platform"/>
            <consortium name="The Broad Institute Genome Sequencing Center for Infectious Disease"/>
            <person name="Wu L."/>
            <person name="Ma J."/>
        </authorList>
    </citation>
    <scope>NUCLEOTIDE SEQUENCE [LARGE SCALE GENOMIC DNA]</scope>
    <source>
        <strain evidence="3">JCM 17809</strain>
    </source>
</reference>
<name>A0ABP8K4Z0_9MICO</name>
<dbReference type="InterPro" id="IPR027417">
    <property type="entry name" value="P-loop_NTPase"/>
</dbReference>
<protein>
    <submittedName>
        <fullName evidence="2">ArsA-related P-loop ATPase</fullName>
    </submittedName>
</protein>
<dbReference type="Gene3D" id="3.40.50.300">
    <property type="entry name" value="P-loop containing nucleotide triphosphate hydrolases"/>
    <property type="match status" value="1"/>
</dbReference>
<dbReference type="InterPro" id="IPR016300">
    <property type="entry name" value="ATPase_ArsA/GET3"/>
</dbReference>
<dbReference type="PANTHER" id="PTHR10803:SF31">
    <property type="entry name" value="ATPASE RV3679-RELATED"/>
    <property type="match status" value="1"/>
</dbReference>
<evidence type="ECO:0000313" key="2">
    <source>
        <dbReference type="EMBL" id="GAA4400120.1"/>
    </source>
</evidence>
<dbReference type="SUPFAM" id="SSF52540">
    <property type="entry name" value="P-loop containing nucleoside triphosphate hydrolases"/>
    <property type="match status" value="1"/>
</dbReference>
<sequence>MLTPPPSRAFDGVRLHVVTGKGGVGKTTVAAALALALTRRGKRVLLAEVEGRQGISQTFDVPPLGNDEVRLVSHAEGGELWGLSVDAKAALLEYLQTFYKLGRAGGALERMGVIDFATTIAPGVRDVLLIGKVYEAVGRTTGHKRGHGAKVWDAVVLDAPPTGRITRFLNVNAQVADLARVGPIHSQADSITRMLRNRQSVVHVVTLLEEMPVQESVDAVAELSEAGFGVGAIIVNQVREPLVDEALLETAARDPEGVGGRVRSDLAAVGVKATARTVAGLLSQAHDHAERVALERGLTDEVAAQGLPTLTLPSLTSGVEDGGVAELADVLLGQGVR</sequence>
<keyword evidence="3" id="KW-1185">Reference proteome</keyword>
<feature type="domain" description="ArsA/GET3 Anion-transporting ATPase-like" evidence="1">
    <location>
        <begin position="15"/>
        <end position="176"/>
    </location>
</feature>
<dbReference type="InterPro" id="IPR025723">
    <property type="entry name" value="ArsA/GET3_ATPase-like"/>
</dbReference>
<accession>A0ABP8K4Z0</accession>
<dbReference type="RefSeq" id="WP_345202648.1">
    <property type="nucleotide sequence ID" value="NZ_BAABGM010000003.1"/>
</dbReference>
<dbReference type="Proteomes" id="UP001500945">
    <property type="component" value="Unassembled WGS sequence"/>
</dbReference>
<dbReference type="EMBL" id="BAABGM010000003">
    <property type="protein sequence ID" value="GAA4400120.1"/>
    <property type="molecule type" value="Genomic_DNA"/>
</dbReference>
<gene>
    <name evidence="2" type="ORF">GCM10023168_08560</name>
</gene>
<proteinExistence type="predicted"/>
<organism evidence="2 3">
    <name type="scientific">Fodinibacter luteus</name>
    <dbReference type="NCBI Taxonomy" id="552064"/>
    <lineage>
        <taxon>Bacteria</taxon>
        <taxon>Bacillati</taxon>
        <taxon>Actinomycetota</taxon>
        <taxon>Actinomycetes</taxon>
        <taxon>Micrococcales</taxon>
        <taxon>Intrasporangiaceae</taxon>
        <taxon>Fodinibacter (ex Wang et al. 2009)</taxon>
    </lineage>
</organism>
<dbReference type="Pfam" id="PF02374">
    <property type="entry name" value="ArsA_ATPase"/>
    <property type="match status" value="1"/>
</dbReference>
<dbReference type="PANTHER" id="PTHR10803">
    <property type="entry name" value="ARSENICAL PUMP-DRIVING ATPASE ARSENITE-TRANSLOCATING ATPASE"/>
    <property type="match status" value="1"/>
</dbReference>
<evidence type="ECO:0000313" key="3">
    <source>
        <dbReference type="Proteomes" id="UP001500945"/>
    </source>
</evidence>
<comment type="caution">
    <text evidence="2">The sequence shown here is derived from an EMBL/GenBank/DDBJ whole genome shotgun (WGS) entry which is preliminary data.</text>
</comment>
<evidence type="ECO:0000259" key="1">
    <source>
        <dbReference type="Pfam" id="PF02374"/>
    </source>
</evidence>